<feature type="compositionally biased region" description="Acidic residues" evidence="1">
    <location>
        <begin position="71"/>
        <end position="94"/>
    </location>
</feature>
<evidence type="ECO:0000256" key="1">
    <source>
        <dbReference type="SAM" id="MobiDB-lite"/>
    </source>
</evidence>
<dbReference type="RefSeq" id="WP_096311321.1">
    <property type="nucleotide sequence ID" value="NZ_BAAAVX010000042.1"/>
</dbReference>
<sequence length="110" mass="11523">MRNAVIVAAAGCVMFLVALISGSVWAAVGVIALALTGLLLLIRDVRRDEHNEEVADIAPILTPENFAPDIADSDTADVTEAGSEGDEYGDDDFPFGEPLPAPADDNTRIA</sequence>
<proteinExistence type="predicted"/>
<protein>
    <recommendedName>
        <fullName evidence="4">Transmembrane protein</fullName>
    </recommendedName>
</protein>
<dbReference type="Proteomes" id="UP000825367">
    <property type="component" value="Chromosome"/>
</dbReference>
<reference evidence="2 3" key="1">
    <citation type="submission" date="2021-07" db="EMBL/GenBank/DDBJ databases">
        <title>Whole genome sequencing of non-tuberculosis mycobacteria type-strains.</title>
        <authorList>
            <person name="Igarashi Y."/>
            <person name="Osugi A."/>
            <person name="Mitarai S."/>
        </authorList>
    </citation>
    <scope>NUCLEOTIDE SEQUENCE [LARGE SCALE GENOMIC DNA]</scope>
    <source>
        <strain evidence="2 3">JCM 16370</strain>
    </source>
</reference>
<evidence type="ECO:0008006" key="4">
    <source>
        <dbReference type="Google" id="ProtNLM"/>
    </source>
</evidence>
<gene>
    <name evidence="2" type="ORF">K0O64_12885</name>
</gene>
<name>A0ABX8VQE8_9MYCO</name>
<dbReference type="EMBL" id="CP080333">
    <property type="protein sequence ID" value="QYL19293.1"/>
    <property type="molecule type" value="Genomic_DNA"/>
</dbReference>
<evidence type="ECO:0000313" key="2">
    <source>
        <dbReference type="EMBL" id="QYL19293.1"/>
    </source>
</evidence>
<accession>A0ABX8VQE8</accession>
<keyword evidence="3" id="KW-1185">Reference proteome</keyword>
<organism evidence="2 3">
    <name type="scientific">Mycolicibacterium pallens</name>
    <dbReference type="NCBI Taxonomy" id="370524"/>
    <lineage>
        <taxon>Bacteria</taxon>
        <taxon>Bacillati</taxon>
        <taxon>Actinomycetota</taxon>
        <taxon>Actinomycetes</taxon>
        <taxon>Mycobacteriales</taxon>
        <taxon>Mycobacteriaceae</taxon>
        <taxon>Mycolicibacterium</taxon>
    </lineage>
</organism>
<evidence type="ECO:0000313" key="3">
    <source>
        <dbReference type="Proteomes" id="UP000825367"/>
    </source>
</evidence>
<feature type="region of interest" description="Disordered" evidence="1">
    <location>
        <begin position="65"/>
        <end position="110"/>
    </location>
</feature>